<evidence type="ECO:0000256" key="3">
    <source>
        <dbReference type="ARBA" id="ARBA00022598"/>
    </source>
</evidence>
<dbReference type="Gene3D" id="3.30.470.30">
    <property type="entry name" value="DNA ligase/mRNA capping enzyme"/>
    <property type="match status" value="1"/>
</dbReference>
<comment type="catalytic activity">
    <reaction evidence="20">
        <text>ATP + (deoxyribonucleotide)n-3'-hydroxyl + 5'-phospho-(deoxyribonucleotide)m = (deoxyribonucleotide)n+m + AMP + diphosphate.</text>
        <dbReference type="EC" id="6.5.1.1"/>
    </reaction>
</comment>
<dbReference type="NCBIfam" id="TIGR02779">
    <property type="entry name" value="NHEJ_ligase_lig"/>
    <property type="match status" value="1"/>
</dbReference>
<evidence type="ECO:0000256" key="15">
    <source>
        <dbReference type="ARBA" id="ARBA00023172"/>
    </source>
</evidence>
<dbReference type="PANTHER" id="PTHR42705:SF2">
    <property type="entry name" value="BIFUNCTIONAL NON-HOMOLOGOUS END JOINING PROTEIN LIGD"/>
    <property type="match status" value="1"/>
</dbReference>
<dbReference type="NCBIfam" id="TIGR02777">
    <property type="entry name" value="LigD_PE_dom"/>
    <property type="match status" value="1"/>
</dbReference>
<dbReference type="PANTHER" id="PTHR42705">
    <property type="entry name" value="BIFUNCTIONAL NON-HOMOLOGOUS END JOINING PROTEIN LIGD"/>
    <property type="match status" value="1"/>
</dbReference>
<keyword evidence="18" id="KW-0511">Multifunctional enzyme</keyword>
<keyword evidence="6" id="KW-0540">Nuclease</keyword>
<evidence type="ECO:0000256" key="1">
    <source>
        <dbReference type="ARBA" id="ARBA00001936"/>
    </source>
</evidence>
<dbReference type="InterPro" id="IPR014145">
    <property type="entry name" value="LigD_pol_dom"/>
</dbReference>
<dbReference type="GO" id="GO:0003887">
    <property type="term" value="F:DNA-directed DNA polymerase activity"/>
    <property type="evidence" value="ECO:0007669"/>
    <property type="project" value="UniProtKB-KW"/>
</dbReference>
<keyword evidence="10" id="KW-0378">Hydrolase</keyword>
<dbReference type="Gene3D" id="3.90.920.10">
    <property type="entry name" value="DNA primase, PRIM domain"/>
    <property type="match status" value="1"/>
</dbReference>
<evidence type="ECO:0000256" key="19">
    <source>
        <dbReference type="ARBA" id="ARBA00029943"/>
    </source>
</evidence>
<keyword evidence="23" id="KW-0614">Plasmid</keyword>
<dbReference type="GO" id="GO:0004527">
    <property type="term" value="F:exonuclease activity"/>
    <property type="evidence" value="ECO:0007669"/>
    <property type="project" value="UniProtKB-KW"/>
</dbReference>
<dbReference type="Pfam" id="PF04679">
    <property type="entry name" value="DNA_ligase_A_C"/>
    <property type="match status" value="1"/>
</dbReference>
<keyword evidence="7" id="KW-0479">Metal-binding</keyword>
<dbReference type="Gene3D" id="3.30.1490.70">
    <property type="match status" value="1"/>
</dbReference>
<dbReference type="Proteomes" id="UP000298545">
    <property type="component" value="Plasmid pAlCFBP5473"/>
</dbReference>
<evidence type="ECO:0000256" key="12">
    <source>
        <dbReference type="ARBA" id="ARBA00022840"/>
    </source>
</evidence>
<protein>
    <recommendedName>
        <fullName evidence="2">DNA ligase (ATP)</fullName>
        <ecNumber evidence="2">6.5.1.1</ecNumber>
    </recommendedName>
    <alternativeName>
        <fullName evidence="19">NHEJ DNA polymerase</fullName>
    </alternativeName>
</protein>
<dbReference type="CDD" id="cd07971">
    <property type="entry name" value="OBF_DNA_ligase_LigD"/>
    <property type="match status" value="1"/>
</dbReference>
<name>A0A4D7E041_9HYPH</name>
<evidence type="ECO:0000256" key="10">
    <source>
        <dbReference type="ARBA" id="ARBA00022801"/>
    </source>
</evidence>
<dbReference type="EC" id="6.5.1.1" evidence="2"/>
<keyword evidence="11" id="KW-0269">Exonuclease</keyword>
<keyword evidence="12" id="KW-0067">ATP-binding</keyword>
<dbReference type="NCBIfam" id="NF004628">
    <property type="entry name" value="PRK05972.1"/>
    <property type="match status" value="1"/>
</dbReference>
<dbReference type="Pfam" id="PF21686">
    <property type="entry name" value="LigD_Prim-Pol"/>
    <property type="match status" value="1"/>
</dbReference>
<dbReference type="Gene3D" id="2.40.50.140">
    <property type="entry name" value="Nucleic acid-binding proteins"/>
    <property type="match status" value="1"/>
</dbReference>
<keyword evidence="13" id="KW-0239">DNA-directed DNA polymerase</keyword>
<dbReference type="PROSITE" id="PS50160">
    <property type="entry name" value="DNA_LIGASE_A3"/>
    <property type="match status" value="1"/>
</dbReference>
<dbReference type="CDD" id="cd04862">
    <property type="entry name" value="PaeLigD_Pol_like"/>
    <property type="match status" value="1"/>
</dbReference>
<dbReference type="NCBIfam" id="TIGR02778">
    <property type="entry name" value="ligD_pol"/>
    <property type="match status" value="1"/>
</dbReference>
<dbReference type="Pfam" id="PF01068">
    <property type="entry name" value="DNA_ligase_A_M"/>
    <property type="match status" value="1"/>
</dbReference>
<evidence type="ECO:0000256" key="8">
    <source>
        <dbReference type="ARBA" id="ARBA00022741"/>
    </source>
</evidence>
<dbReference type="Pfam" id="PF13298">
    <property type="entry name" value="LigD_N"/>
    <property type="match status" value="1"/>
</dbReference>
<evidence type="ECO:0000256" key="21">
    <source>
        <dbReference type="SAM" id="MobiDB-lite"/>
    </source>
</evidence>
<dbReference type="GO" id="GO:0046872">
    <property type="term" value="F:metal ion binding"/>
    <property type="evidence" value="ECO:0007669"/>
    <property type="project" value="UniProtKB-KW"/>
</dbReference>
<dbReference type="SUPFAM" id="SSF56091">
    <property type="entry name" value="DNA ligase/mRNA capping enzyme, catalytic domain"/>
    <property type="match status" value="1"/>
</dbReference>
<accession>A0A4D7E041</accession>
<dbReference type="STRING" id="1367849.GCA_000518585_02077"/>
<dbReference type="GO" id="GO:0006281">
    <property type="term" value="P:DNA repair"/>
    <property type="evidence" value="ECO:0007669"/>
    <property type="project" value="UniProtKB-KW"/>
</dbReference>
<evidence type="ECO:0000313" key="24">
    <source>
        <dbReference type="Proteomes" id="UP000298545"/>
    </source>
</evidence>
<dbReference type="InterPro" id="IPR012340">
    <property type="entry name" value="NA-bd_OB-fold"/>
</dbReference>
<gene>
    <name evidence="23" type="primary">ligD</name>
    <name evidence="23" type="ORF">CFBP5473_22245</name>
</gene>
<keyword evidence="16" id="KW-0234">DNA repair</keyword>
<dbReference type="GO" id="GO:0006310">
    <property type="term" value="P:DNA recombination"/>
    <property type="evidence" value="ECO:0007669"/>
    <property type="project" value="UniProtKB-KW"/>
</dbReference>
<evidence type="ECO:0000256" key="9">
    <source>
        <dbReference type="ARBA" id="ARBA00022763"/>
    </source>
</evidence>
<feature type="region of interest" description="Disordered" evidence="21">
    <location>
        <begin position="250"/>
        <end position="276"/>
    </location>
</feature>
<keyword evidence="5" id="KW-0548">Nucleotidyltransferase</keyword>
<sequence length="913" mass="100464">MPAPFVFRVLSEGNLAFSSGVDALTDNLSKYRSKRDFKQTREPSGEIEVKASNRRRFVIQKHDATRLHYDLRIELDGVFKSWAVTKGPSLDPGDKRLAVEVEDHPLDYGDFEGTIPKGQYGGGTVMLWDRGYWEPEGNKTPEQALAKGDFKFTLQGERLNGSFVLVRMRNDRDGGKRTNWLLIKHRDDYSVDENGAAILEDNQTSVASGRTMEAIAAGKGKKPKPFMTKGDTVKADAVWDSNEGFAAEERKAGTKSLAKPRTARTKAAKSSSSKSAMPSFIAPQLCESLTRPPSGKGWIHEIKFDGYRVQMRVAGGEVALKTRKGLDWTSKWPAIAEAASALPECIIDGEICALDEQGAPDFAALQAALSEGATNDLVYFAFDLLFEGDEDLRELPLTERKSRLETLMADAGDDPRLRFVEHFETGGDAVLKSACKLSLEGIVSKEADAHYVSGRTKTWAKSKCRAGHEVVIGGYAKTNGKFRSLLVGVFSGKHFVYVGRVGTGYGTKTVQQLLPKLQEMETSKSPFTGIGAPKKTEDIVWLKPELVAEIEFAGWTADGQVRQGAFKGLREDKPAEEVEAEEPAVPADADVPDPETKTPPARRSRKGAKEEVMGVMISSPDKALWPDAGDKKPVTKVDLAQYHEAVGAWMIDHIKGRPCSILRCPDGIGGEQFFQRHAMAGTSNLLELVTVFGDKKPYLQVDRVEGLAAIAQIGGIELHPWNCLPDQPEVPGRLVLDLDPGPNVEFSAVVDAAREIRDRLEELGLVSFCKTTGGKGLHVVTPLAASRGKKLSWDEAKGFAHDVCQDMARDNPDQYLIKMAKNQREGRIFLDYLRNDRMATAVAPLSPRARAGATVSMPLNWTQVRVDLDPTRFTVRTVPDLLKKSTAWQDYNEGHRSLEQAIKRLNKARKASA</sequence>
<dbReference type="GO" id="GO:0003910">
    <property type="term" value="F:DNA ligase (ATP) activity"/>
    <property type="evidence" value="ECO:0007669"/>
    <property type="project" value="UniProtKB-EC"/>
</dbReference>
<evidence type="ECO:0000256" key="5">
    <source>
        <dbReference type="ARBA" id="ARBA00022695"/>
    </source>
</evidence>
<evidence type="ECO:0000256" key="18">
    <source>
        <dbReference type="ARBA" id="ARBA00023268"/>
    </source>
</evidence>
<dbReference type="InterPro" id="IPR033651">
    <property type="entry name" value="PaeLigD_Pol-like"/>
</dbReference>
<dbReference type="CDD" id="cd07906">
    <property type="entry name" value="Adenylation_DNA_ligase_LigD_LigC"/>
    <property type="match status" value="1"/>
</dbReference>
<evidence type="ECO:0000256" key="14">
    <source>
        <dbReference type="ARBA" id="ARBA00023125"/>
    </source>
</evidence>
<keyword evidence="15" id="KW-0233">DNA recombination</keyword>
<feature type="domain" description="ATP-dependent DNA ligase family profile" evidence="22">
    <location>
        <begin position="370"/>
        <end position="506"/>
    </location>
</feature>
<evidence type="ECO:0000256" key="20">
    <source>
        <dbReference type="ARBA" id="ARBA00034003"/>
    </source>
</evidence>
<reference evidence="23 24" key="1">
    <citation type="submission" date="2019-04" db="EMBL/GenBank/DDBJ databases">
        <title>Complete genome sequence of Agrobacterium larrymoorei CFBP5473.</title>
        <authorList>
            <person name="Haryono M."/>
            <person name="Chou L."/>
            <person name="Lin Y.-C."/>
            <person name="Lai E.-M."/>
            <person name="Kuo C.-H."/>
        </authorList>
    </citation>
    <scope>NUCLEOTIDE SEQUENCE [LARGE SCALE GENOMIC DNA]</scope>
    <source>
        <strain evidence="23 24">CFBP5473</strain>
        <plasmid evidence="24">palcfbp5473</plasmid>
    </source>
</reference>
<dbReference type="GO" id="GO:0005524">
    <property type="term" value="F:ATP binding"/>
    <property type="evidence" value="ECO:0007669"/>
    <property type="project" value="UniProtKB-KW"/>
</dbReference>
<dbReference type="SUPFAM" id="SSF50249">
    <property type="entry name" value="Nucleic acid-binding proteins"/>
    <property type="match status" value="1"/>
</dbReference>
<evidence type="ECO:0000259" key="22">
    <source>
        <dbReference type="PROSITE" id="PS50160"/>
    </source>
</evidence>
<dbReference type="InterPro" id="IPR052171">
    <property type="entry name" value="NHEJ_LigD"/>
</dbReference>
<evidence type="ECO:0000256" key="17">
    <source>
        <dbReference type="ARBA" id="ARBA00023211"/>
    </source>
</evidence>
<dbReference type="InterPro" id="IPR012309">
    <property type="entry name" value="DNA_ligase_ATP-dep_C"/>
</dbReference>
<dbReference type="InterPro" id="IPR012310">
    <property type="entry name" value="DNA_ligase_ATP-dep_cent"/>
</dbReference>
<evidence type="ECO:0000256" key="2">
    <source>
        <dbReference type="ARBA" id="ARBA00012727"/>
    </source>
</evidence>
<keyword evidence="9" id="KW-0227">DNA damage</keyword>
<evidence type="ECO:0000256" key="4">
    <source>
        <dbReference type="ARBA" id="ARBA00022679"/>
    </source>
</evidence>
<dbReference type="EMBL" id="CP039693">
    <property type="protein sequence ID" value="QCJ00715.1"/>
    <property type="molecule type" value="Genomic_DNA"/>
</dbReference>
<dbReference type="AlphaFoldDB" id="A0A4D7E041"/>
<evidence type="ECO:0000313" key="23">
    <source>
        <dbReference type="EMBL" id="QCJ00715.1"/>
    </source>
</evidence>
<dbReference type="InterPro" id="IPR014146">
    <property type="entry name" value="LigD_ligase_dom"/>
</dbReference>
<keyword evidence="8" id="KW-0547">Nucleotide-binding</keyword>
<proteinExistence type="predicted"/>
<evidence type="ECO:0000256" key="7">
    <source>
        <dbReference type="ARBA" id="ARBA00022723"/>
    </source>
</evidence>
<feature type="region of interest" description="Disordered" evidence="21">
    <location>
        <begin position="570"/>
        <end position="609"/>
    </location>
</feature>
<keyword evidence="17" id="KW-0464">Manganese</keyword>
<dbReference type="OrthoDB" id="9802472at2"/>
<evidence type="ECO:0000256" key="16">
    <source>
        <dbReference type="ARBA" id="ARBA00023204"/>
    </source>
</evidence>
<dbReference type="InterPro" id="IPR014144">
    <property type="entry name" value="LigD_PE_domain"/>
</dbReference>
<evidence type="ECO:0000256" key="11">
    <source>
        <dbReference type="ARBA" id="ARBA00022839"/>
    </source>
</evidence>
<organism evidence="23 24">
    <name type="scientific">Agrobacterium larrymoorei</name>
    <dbReference type="NCBI Taxonomy" id="160699"/>
    <lineage>
        <taxon>Bacteria</taxon>
        <taxon>Pseudomonadati</taxon>
        <taxon>Pseudomonadota</taxon>
        <taxon>Alphaproteobacteria</taxon>
        <taxon>Hyphomicrobiales</taxon>
        <taxon>Rhizobiaceae</taxon>
        <taxon>Rhizobium/Agrobacterium group</taxon>
        <taxon>Agrobacterium</taxon>
    </lineage>
</organism>
<dbReference type="KEGG" id="alf:CFBP5473_22245"/>
<dbReference type="NCBIfam" id="TIGR02776">
    <property type="entry name" value="NHEJ_ligase_prk"/>
    <property type="match status" value="1"/>
</dbReference>
<evidence type="ECO:0000256" key="13">
    <source>
        <dbReference type="ARBA" id="ARBA00022932"/>
    </source>
</evidence>
<keyword evidence="3 23" id="KW-0436">Ligase</keyword>
<geneLocation type="plasmid" evidence="24">
    <name>palcfbp5473</name>
</geneLocation>
<dbReference type="GO" id="GO:0003677">
    <property type="term" value="F:DNA binding"/>
    <property type="evidence" value="ECO:0007669"/>
    <property type="project" value="UniProtKB-KW"/>
</dbReference>
<keyword evidence="14" id="KW-0238">DNA-binding</keyword>
<dbReference type="InterPro" id="IPR014143">
    <property type="entry name" value="NHEJ_ligase_prk"/>
</dbReference>
<evidence type="ECO:0000256" key="6">
    <source>
        <dbReference type="ARBA" id="ARBA00022722"/>
    </source>
</evidence>
<comment type="cofactor">
    <cofactor evidence="1">
        <name>Mn(2+)</name>
        <dbReference type="ChEBI" id="CHEBI:29035"/>
    </cofactor>
</comment>
<keyword evidence="4" id="KW-0808">Transferase</keyword>